<evidence type="ECO:0008006" key="3">
    <source>
        <dbReference type="Google" id="ProtNLM"/>
    </source>
</evidence>
<protein>
    <recommendedName>
        <fullName evidence="3">DUF218 domain-containing protein</fullName>
    </recommendedName>
</protein>
<keyword evidence="2" id="KW-1185">Reference proteome</keyword>
<organism evidence="1 2">
    <name type="scientific">Bacillus yunxiaonensis</name>
    <dbReference type="NCBI Taxonomy" id="3127665"/>
    <lineage>
        <taxon>Bacteria</taxon>
        <taxon>Bacillati</taxon>
        <taxon>Bacillota</taxon>
        <taxon>Bacilli</taxon>
        <taxon>Bacillales</taxon>
        <taxon>Bacillaceae</taxon>
        <taxon>Bacillus</taxon>
    </lineage>
</organism>
<evidence type="ECO:0000313" key="1">
    <source>
        <dbReference type="EMBL" id="MEI4828373.1"/>
    </source>
</evidence>
<dbReference type="EMBL" id="JBAWSV010000001">
    <property type="protein sequence ID" value="MEI4828373.1"/>
    <property type="molecule type" value="Genomic_DNA"/>
</dbReference>
<sequence length="188" mass="22001">MNYFSTISDLVFIDRKHLFTETDIMLYHPGHFPELNELVAKHCSQEVVKYIFIPSIFNTFLQANEFEYHSEILIQLGVPHEKIQPITGDFSNVEGVIKSAFNMINNQKVTNVLLAGKSFFCRRFLLLASLYAAEDKILDVLPLQDLRQINRDTWHTSEKGRQRITNEIKQYHEIMERHPLFLTQNSNT</sequence>
<dbReference type="Proteomes" id="UP001367922">
    <property type="component" value="Unassembled WGS sequence"/>
</dbReference>
<evidence type="ECO:0000313" key="2">
    <source>
        <dbReference type="Proteomes" id="UP001367922"/>
    </source>
</evidence>
<reference evidence="1 2" key="1">
    <citation type="submission" date="2024-01" db="EMBL/GenBank/DDBJ databases">
        <title>Seven novel Bacillus-like species.</title>
        <authorList>
            <person name="Liu G."/>
        </authorList>
    </citation>
    <scope>NUCLEOTIDE SEQUENCE [LARGE SCALE GENOMIC DNA]</scope>
    <source>
        <strain evidence="1 2">FJAT-53711</strain>
    </source>
</reference>
<comment type="caution">
    <text evidence="1">The sequence shown here is derived from an EMBL/GenBank/DDBJ whole genome shotgun (WGS) entry which is preliminary data.</text>
</comment>
<gene>
    <name evidence="1" type="ORF">WAX78_02715</name>
</gene>
<proteinExistence type="predicted"/>
<name>A0ABU8FTP2_9BACI</name>
<dbReference type="RefSeq" id="WP_336480759.1">
    <property type="nucleotide sequence ID" value="NZ_JBAWSV010000001.1"/>
</dbReference>
<accession>A0ABU8FTP2</accession>